<feature type="domain" description="Bifunctional inhibitor/plant lipid transfer protein/seed storage helical" evidence="5">
    <location>
        <begin position="33"/>
        <end position="102"/>
    </location>
</feature>
<keyword evidence="2" id="KW-0813">Transport</keyword>
<reference evidence="6 7" key="1">
    <citation type="submission" date="2024-02" db="EMBL/GenBank/DDBJ databases">
        <authorList>
            <person name="Vignale AGUSTIN F."/>
            <person name="Sosa J E."/>
            <person name="Modenutti C."/>
        </authorList>
    </citation>
    <scope>NUCLEOTIDE SEQUENCE [LARGE SCALE GENOMIC DNA]</scope>
</reference>
<sequence>MAKKMTGGGFVWAAVLVVLALTATFSTTAIKSCGVVVRKFQPCEQFLVGTSSKPTSECCAVAEAVDNIAGASQADWAAVCKCLKAGAQKLKIISAKAHIIPSYACSILT</sequence>
<name>A0ABC8ULE9_9AQUA</name>
<keyword evidence="7" id="KW-1185">Reference proteome</keyword>
<keyword evidence="4" id="KW-0732">Signal</keyword>
<keyword evidence="3" id="KW-0446">Lipid-binding</keyword>
<proteinExistence type="inferred from homology"/>
<dbReference type="EMBL" id="CAUOFW020008135">
    <property type="protein sequence ID" value="CAK9181699.1"/>
    <property type="molecule type" value="Genomic_DNA"/>
</dbReference>
<dbReference type="Gene3D" id="1.10.110.10">
    <property type="entry name" value="Plant lipid-transfer and hydrophobic proteins"/>
    <property type="match status" value="1"/>
</dbReference>
<evidence type="ECO:0000256" key="4">
    <source>
        <dbReference type="SAM" id="SignalP"/>
    </source>
</evidence>
<feature type="chain" id="PRO_5044772724" description="Bifunctional inhibitor/plant lipid transfer protein/seed storage helical domain-containing protein" evidence="4">
    <location>
        <begin position="30"/>
        <end position="109"/>
    </location>
</feature>
<evidence type="ECO:0000259" key="5">
    <source>
        <dbReference type="Pfam" id="PF00234"/>
    </source>
</evidence>
<gene>
    <name evidence="6" type="ORF">ILEXP_LOCUS51782</name>
</gene>
<dbReference type="PANTHER" id="PTHR33076">
    <property type="entry name" value="NON-SPECIFIC LIPID-TRANSFER PROTEIN 2-RELATED"/>
    <property type="match status" value="1"/>
</dbReference>
<dbReference type="SUPFAM" id="SSF47699">
    <property type="entry name" value="Bifunctional inhibitor/lipid-transfer protein/seed storage 2S albumin"/>
    <property type="match status" value="1"/>
</dbReference>
<dbReference type="InterPro" id="IPR016140">
    <property type="entry name" value="Bifunc_inhib/LTP/seed_store"/>
</dbReference>
<evidence type="ECO:0000313" key="7">
    <source>
        <dbReference type="Proteomes" id="UP001642360"/>
    </source>
</evidence>
<protein>
    <recommendedName>
        <fullName evidence="5">Bifunctional inhibitor/plant lipid transfer protein/seed storage helical domain-containing protein</fullName>
    </recommendedName>
</protein>
<dbReference type="AlphaFoldDB" id="A0ABC8ULE9"/>
<accession>A0ABC8ULE9</accession>
<evidence type="ECO:0000256" key="1">
    <source>
        <dbReference type="ARBA" id="ARBA00009748"/>
    </source>
</evidence>
<evidence type="ECO:0000313" key="6">
    <source>
        <dbReference type="EMBL" id="CAK9181699.1"/>
    </source>
</evidence>
<comment type="similarity">
    <text evidence="1">Belongs to the plant LTP family.</text>
</comment>
<dbReference type="GO" id="GO:0008289">
    <property type="term" value="F:lipid binding"/>
    <property type="evidence" value="ECO:0007669"/>
    <property type="project" value="UniProtKB-KW"/>
</dbReference>
<evidence type="ECO:0000256" key="2">
    <source>
        <dbReference type="ARBA" id="ARBA00022448"/>
    </source>
</evidence>
<dbReference type="Proteomes" id="UP001642360">
    <property type="component" value="Unassembled WGS sequence"/>
</dbReference>
<dbReference type="Pfam" id="PF00234">
    <property type="entry name" value="Tryp_alpha_amyl"/>
    <property type="match status" value="1"/>
</dbReference>
<dbReference type="InterPro" id="IPR000528">
    <property type="entry name" value="Plant_nsLTP"/>
</dbReference>
<dbReference type="InterPro" id="IPR036312">
    <property type="entry name" value="Bifun_inhib/LTP/seed_sf"/>
</dbReference>
<evidence type="ECO:0000256" key="3">
    <source>
        <dbReference type="ARBA" id="ARBA00023121"/>
    </source>
</evidence>
<comment type="caution">
    <text evidence="6">The sequence shown here is derived from an EMBL/GenBank/DDBJ whole genome shotgun (WGS) entry which is preliminary data.</text>
</comment>
<feature type="signal peptide" evidence="4">
    <location>
        <begin position="1"/>
        <end position="29"/>
    </location>
</feature>
<organism evidence="6 7">
    <name type="scientific">Ilex paraguariensis</name>
    <name type="common">yerba mate</name>
    <dbReference type="NCBI Taxonomy" id="185542"/>
    <lineage>
        <taxon>Eukaryota</taxon>
        <taxon>Viridiplantae</taxon>
        <taxon>Streptophyta</taxon>
        <taxon>Embryophyta</taxon>
        <taxon>Tracheophyta</taxon>
        <taxon>Spermatophyta</taxon>
        <taxon>Magnoliopsida</taxon>
        <taxon>eudicotyledons</taxon>
        <taxon>Gunneridae</taxon>
        <taxon>Pentapetalae</taxon>
        <taxon>asterids</taxon>
        <taxon>campanulids</taxon>
        <taxon>Aquifoliales</taxon>
        <taxon>Aquifoliaceae</taxon>
        <taxon>Ilex</taxon>
    </lineage>
</organism>